<sequence>MLVLIANLGSTSFKYRLYNMAAGEDRVLAKGGYERVEDHGVVIEDALAELEKSGAVGSRKEIDAVGFKTVLGRDLSGCVVADERALAALEGFAEVAPAHNPPYAAGIRQFARILPDARLIALFETAFYQWVPEAASRYAVPESWHAAGIRRYGFHGASHKFVAERSAELLGREDVAEVVRGLYQNGPQAVDKPLRVISCHLGGSSSVTGIRNGVAIGTSMGFSPQSGLPQNNRVGDLDSGAIPYAAKALGLELPEIERQLTKEGGLLGVSGVSNDLRDVKEAADNGNANAQLAIDMLIHETRRWASSFLFDLGGLDGFVFTAGIGENGAELRAAVCEGLEGFGLKIDPEKNAACKGEETEISTADSTVKVFVIPANEELVLAREVTRKISSLS</sequence>
<comment type="catalytic activity">
    <reaction evidence="6">
        <text>acetate + ATP = acetyl phosphate + ADP</text>
        <dbReference type="Rhea" id="RHEA:11352"/>
        <dbReference type="ChEBI" id="CHEBI:22191"/>
        <dbReference type="ChEBI" id="CHEBI:30089"/>
        <dbReference type="ChEBI" id="CHEBI:30616"/>
        <dbReference type="ChEBI" id="CHEBI:456216"/>
        <dbReference type="EC" id="2.7.2.1"/>
    </reaction>
</comment>
<comment type="cofactor">
    <cofactor evidence="6">
        <name>Mg(2+)</name>
        <dbReference type="ChEBI" id="CHEBI:18420"/>
    </cofactor>
    <cofactor evidence="6">
        <name>Mn(2+)</name>
        <dbReference type="ChEBI" id="CHEBI:29035"/>
    </cofactor>
    <text evidence="6">Mg(2+). Can also accept Mn(2+).</text>
</comment>
<dbReference type="PIRSF" id="PIRSF000722">
    <property type="entry name" value="Acetate_prop_kin"/>
    <property type="match status" value="1"/>
</dbReference>
<dbReference type="InterPro" id="IPR004372">
    <property type="entry name" value="Ac/propionate_kinase"/>
</dbReference>
<dbReference type="PRINTS" id="PR00471">
    <property type="entry name" value="ACETATEKNASE"/>
</dbReference>
<gene>
    <name evidence="6" type="primary">ackA</name>
    <name evidence="8" type="ORF">ACFQY0_00565</name>
</gene>
<feature type="binding site" evidence="6">
    <location>
        <position position="377"/>
    </location>
    <ligand>
        <name>Mg(2+)</name>
        <dbReference type="ChEBI" id="CHEBI:18420"/>
    </ligand>
</feature>
<feature type="binding site" evidence="6">
    <location>
        <position position="7"/>
    </location>
    <ligand>
        <name>Mg(2+)</name>
        <dbReference type="ChEBI" id="CHEBI:18420"/>
    </ligand>
</feature>
<dbReference type="PANTHER" id="PTHR21060:SF15">
    <property type="entry name" value="ACETATE KINASE-RELATED"/>
    <property type="match status" value="1"/>
</dbReference>
<evidence type="ECO:0000256" key="2">
    <source>
        <dbReference type="ARBA" id="ARBA00022679"/>
    </source>
</evidence>
<reference evidence="9" key="1">
    <citation type="journal article" date="2019" name="Int. J. Syst. Evol. Microbiol.">
        <title>The Global Catalogue of Microorganisms (GCM) 10K type strain sequencing project: providing services to taxonomists for standard genome sequencing and annotation.</title>
        <authorList>
            <consortium name="The Broad Institute Genomics Platform"/>
            <consortium name="The Broad Institute Genome Sequencing Center for Infectious Disease"/>
            <person name="Wu L."/>
            <person name="Ma J."/>
        </authorList>
    </citation>
    <scope>NUCLEOTIDE SEQUENCE [LARGE SCALE GENOMIC DNA]</scope>
    <source>
        <strain evidence="9">CGMCC 4.1467</strain>
    </source>
</reference>
<comment type="similarity">
    <text evidence="1 6 7">Belongs to the acetokinase family.</text>
</comment>
<comment type="subcellular location">
    <subcellularLocation>
        <location evidence="6">Cytoplasm</location>
    </subcellularLocation>
</comment>
<name>A0ABW2L022_9BACT</name>
<keyword evidence="6" id="KW-0460">Magnesium</keyword>
<evidence type="ECO:0000313" key="8">
    <source>
        <dbReference type="EMBL" id="MFC7335652.1"/>
    </source>
</evidence>
<feature type="binding site" evidence="6">
    <location>
        <begin position="323"/>
        <end position="327"/>
    </location>
    <ligand>
        <name>ATP</name>
        <dbReference type="ChEBI" id="CHEBI:30616"/>
    </ligand>
</feature>
<protein>
    <recommendedName>
        <fullName evidence="6">Acetate kinase</fullName>
        <ecNumber evidence="6">2.7.2.1</ecNumber>
    </recommendedName>
    <alternativeName>
        <fullName evidence="6">Acetokinase</fullName>
    </alternativeName>
</protein>
<dbReference type="NCBIfam" id="TIGR00016">
    <property type="entry name" value="ackA"/>
    <property type="match status" value="1"/>
</dbReference>
<keyword evidence="4 6" id="KW-0418">Kinase</keyword>
<dbReference type="PANTHER" id="PTHR21060">
    <property type="entry name" value="ACETATE KINASE"/>
    <property type="match status" value="1"/>
</dbReference>
<organism evidence="8 9">
    <name type="scientific">Haloferula chungangensis</name>
    <dbReference type="NCBI Taxonomy" id="1048331"/>
    <lineage>
        <taxon>Bacteria</taxon>
        <taxon>Pseudomonadati</taxon>
        <taxon>Verrucomicrobiota</taxon>
        <taxon>Verrucomicrobiia</taxon>
        <taxon>Verrucomicrobiales</taxon>
        <taxon>Verrucomicrobiaceae</taxon>
        <taxon>Haloferula</taxon>
    </lineage>
</organism>
<evidence type="ECO:0000313" key="9">
    <source>
        <dbReference type="Proteomes" id="UP001596472"/>
    </source>
</evidence>
<accession>A0ABW2L022</accession>
<dbReference type="PROSITE" id="PS01075">
    <property type="entry name" value="ACETATE_KINASE_1"/>
    <property type="match status" value="1"/>
</dbReference>
<evidence type="ECO:0000256" key="4">
    <source>
        <dbReference type="ARBA" id="ARBA00022777"/>
    </source>
</evidence>
<keyword evidence="2 6" id="KW-0808">Transferase</keyword>
<dbReference type="Pfam" id="PF00871">
    <property type="entry name" value="Acetate_kinase"/>
    <property type="match status" value="1"/>
</dbReference>
<dbReference type="EMBL" id="JBHTBS010000001">
    <property type="protein sequence ID" value="MFC7335652.1"/>
    <property type="molecule type" value="Genomic_DNA"/>
</dbReference>
<evidence type="ECO:0000256" key="6">
    <source>
        <dbReference type="HAMAP-Rule" id="MF_00020"/>
    </source>
</evidence>
<dbReference type="InterPro" id="IPR043129">
    <property type="entry name" value="ATPase_NBD"/>
</dbReference>
<comment type="subunit">
    <text evidence="6">Homodimer.</text>
</comment>
<keyword evidence="6" id="KW-0963">Cytoplasm</keyword>
<dbReference type="Proteomes" id="UP001596472">
    <property type="component" value="Unassembled WGS sequence"/>
</dbReference>
<evidence type="ECO:0000256" key="5">
    <source>
        <dbReference type="ARBA" id="ARBA00022840"/>
    </source>
</evidence>
<dbReference type="EC" id="2.7.2.1" evidence="6"/>
<keyword evidence="6" id="KW-0479">Metal-binding</keyword>
<feature type="binding site" evidence="6">
    <location>
        <position position="14"/>
    </location>
    <ligand>
        <name>ATP</name>
        <dbReference type="ChEBI" id="CHEBI:30616"/>
    </ligand>
</feature>
<evidence type="ECO:0000256" key="3">
    <source>
        <dbReference type="ARBA" id="ARBA00022741"/>
    </source>
</evidence>
<keyword evidence="3 6" id="KW-0547">Nucleotide-binding</keyword>
<evidence type="ECO:0000256" key="1">
    <source>
        <dbReference type="ARBA" id="ARBA00008748"/>
    </source>
</evidence>
<dbReference type="InterPro" id="IPR023865">
    <property type="entry name" value="Aliphatic_acid_kinase_CS"/>
</dbReference>
<keyword evidence="5 6" id="KW-0067">ATP-binding</keyword>
<comment type="pathway">
    <text evidence="6">Metabolic intermediate biosynthesis; acetyl-CoA biosynthesis; acetyl-CoA from acetate: step 1/2.</text>
</comment>
<dbReference type="InterPro" id="IPR000890">
    <property type="entry name" value="Aliphatic_acid_kin_short-chain"/>
</dbReference>
<feature type="site" description="Transition state stabilizer" evidence="6">
    <location>
        <position position="233"/>
    </location>
</feature>
<comment type="caution">
    <text evidence="6">Lacks conserved residue(s) required for the propagation of feature annotation.</text>
</comment>
<proteinExistence type="inferred from homology"/>
<feature type="site" description="Transition state stabilizer" evidence="6">
    <location>
        <position position="155"/>
    </location>
</feature>
<keyword evidence="9" id="KW-1185">Reference proteome</keyword>
<feature type="binding site" evidence="6">
    <location>
        <begin position="275"/>
        <end position="277"/>
    </location>
    <ligand>
        <name>ATP</name>
        <dbReference type="ChEBI" id="CHEBI:30616"/>
    </ligand>
</feature>
<comment type="caution">
    <text evidence="8">The sequence shown here is derived from an EMBL/GenBank/DDBJ whole genome shotgun (WGS) entry which is preliminary data.</text>
</comment>
<evidence type="ECO:0000256" key="7">
    <source>
        <dbReference type="RuleBase" id="RU003835"/>
    </source>
</evidence>
<comment type="function">
    <text evidence="6">Catalyzes the formation of acetyl phosphate from acetate and ATP. Can also catalyze the reverse reaction.</text>
</comment>
<dbReference type="HAMAP" id="MF_00020">
    <property type="entry name" value="Acetate_kinase"/>
    <property type="match status" value="1"/>
</dbReference>
<dbReference type="RefSeq" id="WP_379707977.1">
    <property type="nucleotide sequence ID" value="NZ_JBHTBS010000001.1"/>
</dbReference>
<dbReference type="Gene3D" id="3.30.420.40">
    <property type="match status" value="2"/>
</dbReference>
<dbReference type="SUPFAM" id="SSF53067">
    <property type="entry name" value="Actin-like ATPase domain"/>
    <property type="match status" value="2"/>
</dbReference>
<dbReference type="GO" id="GO:0016301">
    <property type="term" value="F:kinase activity"/>
    <property type="evidence" value="ECO:0007669"/>
    <property type="project" value="UniProtKB-KW"/>
</dbReference>